<evidence type="ECO:0000256" key="3">
    <source>
        <dbReference type="ARBA" id="ARBA00022801"/>
    </source>
</evidence>
<keyword evidence="3" id="KW-0378">Hydrolase</keyword>
<dbReference type="RefSeq" id="WP_189045878.1">
    <property type="nucleotide sequence ID" value="NZ_BMJQ01000005.1"/>
</dbReference>
<dbReference type="CDD" id="cd06250">
    <property type="entry name" value="M14_PaAOTO_like"/>
    <property type="match status" value="1"/>
</dbReference>
<dbReference type="GO" id="GO:0016788">
    <property type="term" value="F:hydrolase activity, acting on ester bonds"/>
    <property type="evidence" value="ECO:0007669"/>
    <property type="project" value="InterPro"/>
</dbReference>
<dbReference type="Proteomes" id="UP000646365">
    <property type="component" value="Unassembled WGS sequence"/>
</dbReference>
<dbReference type="InterPro" id="IPR053138">
    <property type="entry name" value="N-alpha-Ac-DABA_deacetylase"/>
</dbReference>
<evidence type="ECO:0000256" key="1">
    <source>
        <dbReference type="ARBA" id="ARBA00001947"/>
    </source>
</evidence>
<organism evidence="6 7">
    <name type="scientific">Aliidongia dinghuensis</name>
    <dbReference type="NCBI Taxonomy" id="1867774"/>
    <lineage>
        <taxon>Bacteria</taxon>
        <taxon>Pseudomonadati</taxon>
        <taxon>Pseudomonadota</taxon>
        <taxon>Alphaproteobacteria</taxon>
        <taxon>Rhodospirillales</taxon>
        <taxon>Dongiaceae</taxon>
        <taxon>Aliidongia</taxon>
    </lineage>
</organism>
<comment type="caution">
    <text evidence="6">The sequence shown here is derived from an EMBL/GenBank/DDBJ whole genome shotgun (WGS) entry which is preliminary data.</text>
</comment>
<comment type="cofactor">
    <cofactor evidence="1">
        <name>Zn(2+)</name>
        <dbReference type="ChEBI" id="CHEBI:29105"/>
    </cofactor>
</comment>
<dbReference type="SUPFAM" id="SSF53187">
    <property type="entry name" value="Zn-dependent exopeptidases"/>
    <property type="match status" value="1"/>
</dbReference>
<accession>A0A8J2YT83</accession>
<evidence type="ECO:0000313" key="6">
    <source>
        <dbReference type="EMBL" id="GGF17242.1"/>
    </source>
</evidence>
<gene>
    <name evidence="6" type="ORF">GCM10011611_23790</name>
</gene>
<name>A0A8J2YT83_9PROT</name>
<reference evidence="6" key="2">
    <citation type="submission" date="2020-09" db="EMBL/GenBank/DDBJ databases">
        <authorList>
            <person name="Sun Q."/>
            <person name="Zhou Y."/>
        </authorList>
    </citation>
    <scope>NUCLEOTIDE SEQUENCE</scope>
    <source>
        <strain evidence="6">CGMCC 1.15725</strain>
    </source>
</reference>
<keyword evidence="2" id="KW-0479">Metal-binding</keyword>
<keyword evidence="7" id="KW-1185">Reference proteome</keyword>
<feature type="domain" description="Succinylglutamate desuccinylase/Aspartoacylase catalytic" evidence="5">
    <location>
        <begin position="31"/>
        <end position="119"/>
    </location>
</feature>
<dbReference type="InterPro" id="IPR055438">
    <property type="entry name" value="AstE_AspA_cat"/>
</dbReference>
<dbReference type="Pfam" id="PF24827">
    <property type="entry name" value="AstE_AspA_cat"/>
    <property type="match status" value="1"/>
</dbReference>
<evidence type="ECO:0000259" key="5">
    <source>
        <dbReference type="Pfam" id="PF24827"/>
    </source>
</evidence>
<reference evidence="6" key="1">
    <citation type="journal article" date="2014" name="Int. J. Syst. Evol. Microbiol.">
        <title>Complete genome sequence of Corynebacterium casei LMG S-19264T (=DSM 44701T), isolated from a smear-ripened cheese.</title>
        <authorList>
            <consortium name="US DOE Joint Genome Institute (JGI-PGF)"/>
            <person name="Walter F."/>
            <person name="Albersmeier A."/>
            <person name="Kalinowski J."/>
            <person name="Ruckert C."/>
        </authorList>
    </citation>
    <scope>NUCLEOTIDE SEQUENCE</scope>
    <source>
        <strain evidence="6">CGMCC 1.15725</strain>
    </source>
</reference>
<dbReference type="GO" id="GO:0046872">
    <property type="term" value="F:metal ion binding"/>
    <property type="evidence" value="ECO:0007669"/>
    <property type="project" value="UniProtKB-KW"/>
</dbReference>
<sequence length="379" mass="40090">MKSVELKRLKPSSPGTSRHVKILRYGTPGAAPKAYLQASLHADELPAMMAAHHLEKLLDAAEARGEILGEVVLVPVANPIGLAQIIDGSHLGRYDLASGENFNRSFPDLAALAADRVAGRLGRDAAENVRTIRAALVALLDEYQPQGELASLRQILMREAIDADYVLDLHCDNDALMHLYLGEARWPDGADLSAELGSVATLLAADSGGTPFDETFSNLWAELRRRLGGETPIPDACLAGTVEFRGQGDVSDALGAKDAAALFRFLMRRGLVAGDPGPLPEPLCDGTPLAAVDVLRAPVGGMVVYHAELGEHVRAGQVVAEIVDPLAEDPAAQRTPVETIADGLFFARKVKRLARPGQAIGKVAGAVALPTRTGALLDP</sequence>
<evidence type="ECO:0000313" key="7">
    <source>
        <dbReference type="Proteomes" id="UP000646365"/>
    </source>
</evidence>
<dbReference type="EMBL" id="BMJQ01000005">
    <property type="protein sequence ID" value="GGF17242.1"/>
    <property type="molecule type" value="Genomic_DNA"/>
</dbReference>
<dbReference type="PANTHER" id="PTHR37326">
    <property type="entry name" value="BLL3975 PROTEIN"/>
    <property type="match status" value="1"/>
</dbReference>
<dbReference type="Gene3D" id="3.40.630.10">
    <property type="entry name" value="Zn peptidases"/>
    <property type="match status" value="1"/>
</dbReference>
<evidence type="ECO:0000256" key="4">
    <source>
        <dbReference type="ARBA" id="ARBA00022833"/>
    </source>
</evidence>
<dbReference type="AlphaFoldDB" id="A0A8J2YT83"/>
<evidence type="ECO:0000256" key="2">
    <source>
        <dbReference type="ARBA" id="ARBA00022723"/>
    </source>
</evidence>
<keyword evidence="4" id="KW-0862">Zinc</keyword>
<protein>
    <submittedName>
        <fullName evidence="6">Succinylglutamate desuccinylase</fullName>
    </submittedName>
</protein>
<dbReference type="PANTHER" id="PTHR37326:SF1">
    <property type="entry name" value="BLL3975 PROTEIN"/>
    <property type="match status" value="1"/>
</dbReference>
<proteinExistence type="predicted"/>